<dbReference type="InterPro" id="IPR053931">
    <property type="entry name" value="RapZ_C"/>
</dbReference>
<feature type="compositionally biased region" description="Basic and acidic residues" evidence="1">
    <location>
        <begin position="195"/>
        <end position="205"/>
    </location>
</feature>
<dbReference type="EMBL" id="ML996218">
    <property type="protein sequence ID" value="KAF2730423.1"/>
    <property type="molecule type" value="Genomic_DNA"/>
</dbReference>
<keyword evidence="4" id="KW-1185">Reference proteome</keyword>
<dbReference type="AlphaFoldDB" id="A0A9P4UYY6"/>
<sequence length="205" mass="22867">MSGPPLPILILYSHGKSPPLDPVPDLKYDLRSTPNPPKALRDVSDGRSKRIREHLLAEPKFTAMLEAVEQEVLSTMNSKIADFVASHTNDEPISAFRQDEAPQEKMVEEAGDGVVQDLIREPSTETSGSEATVLRVGCKCALGHHRSVAFVSELAARPWPKEWEVRIIHRDLAKKRAGSERSRQKASWKAKRQQSKADDDDHFLG</sequence>
<gene>
    <name evidence="3" type="ORF">EJ04DRAFT_579891</name>
</gene>
<reference evidence="3" key="1">
    <citation type="journal article" date="2020" name="Stud. Mycol.">
        <title>101 Dothideomycetes genomes: a test case for predicting lifestyles and emergence of pathogens.</title>
        <authorList>
            <person name="Haridas S."/>
            <person name="Albert R."/>
            <person name="Binder M."/>
            <person name="Bloem J."/>
            <person name="Labutti K."/>
            <person name="Salamov A."/>
            <person name="Andreopoulos B."/>
            <person name="Baker S."/>
            <person name="Barry K."/>
            <person name="Bills G."/>
            <person name="Bluhm B."/>
            <person name="Cannon C."/>
            <person name="Castanera R."/>
            <person name="Culley D."/>
            <person name="Daum C."/>
            <person name="Ezra D."/>
            <person name="Gonzalez J."/>
            <person name="Henrissat B."/>
            <person name="Kuo A."/>
            <person name="Liang C."/>
            <person name="Lipzen A."/>
            <person name="Lutzoni F."/>
            <person name="Magnuson J."/>
            <person name="Mondo S."/>
            <person name="Nolan M."/>
            <person name="Ohm R."/>
            <person name="Pangilinan J."/>
            <person name="Park H.-J."/>
            <person name="Ramirez L."/>
            <person name="Alfaro M."/>
            <person name="Sun H."/>
            <person name="Tritt A."/>
            <person name="Yoshinaga Y."/>
            <person name="Zwiers L.-H."/>
            <person name="Turgeon B."/>
            <person name="Goodwin S."/>
            <person name="Spatafora J."/>
            <person name="Crous P."/>
            <person name="Grigoriev I."/>
        </authorList>
    </citation>
    <scope>NUCLEOTIDE SEQUENCE</scope>
    <source>
        <strain evidence="3">CBS 125425</strain>
    </source>
</reference>
<name>A0A9P4UYY6_9PLEO</name>
<dbReference type="Pfam" id="PF22740">
    <property type="entry name" value="PapZ_C"/>
    <property type="match status" value="1"/>
</dbReference>
<protein>
    <recommendedName>
        <fullName evidence="2">RapZ C-terminal domain-containing protein</fullName>
    </recommendedName>
</protein>
<evidence type="ECO:0000313" key="3">
    <source>
        <dbReference type="EMBL" id="KAF2730423.1"/>
    </source>
</evidence>
<dbReference type="Proteomes" id="UP000799444">
    <property type="component" value="Unassembled WGS sequence"/>
</dbReference>
<feature type="compositionally biased region" description="Basic residues" evidence="1">
    <location>
        <begin position="184"/>
        <end position="194"/>
    </location>
</feature>
<proteinExistence type="predicted"/>
<feature type="region of interest" description="Disordered" evidence="1">
    <location>
        <begin position="174"/>
        <end position="205"/>
    </location>
</feature>
<dbReference type="OrthoDB" id="10267139at2759"/>
<comment type="caution">
    <text evidence="3">The sequence shown here is derived from an EMBL/GenBank/DDBJ whole genome shotgun (WGS) entry which is preliminary data.</text>
</comment>
<feature type="domain" description="RapZ C-terminal" evidence="2">
    <location>
        <begin position="88"/>
        <end position="172"/>
    </location>
</feature>
<evidence type="ECO:0000313" key="4">
    <source>
        <dbReference type="Proteomes" id="UP000799444"/>
    </source>
</evidence>
<organism evidence="3 4">
    <name type="scientific">Polyplosphaeria fusca</name>
    <dbReference type="NCBI Taxonomy" id="682080"/>
    <lineage>
        <taxon>Eukaryota</taxon>
        <taxon>Fungi</taxon>
        <taxon>Dikarya</taxon>
        <taxon>Ascomycota</taxon>
        <taxon>Pezizomycotina</taxon>
        <taxon>Dothideomycetes</taxon>
        <taxon>Pleosporomycetidae</taxon>
        <taxon>Pleosporales</taxon>
        <taxon>Tetraplosphaeriaceae</taxon>
        <taxon>Polyplosphaeria</taxon>
    </lineage>
</organism>
<accession>A0A9P4UYY6</accession>
<evidence type="ECO:0000259" key="2">
    <source>
        <dbReference type="Pfam" id="PF22740"/>
    </source>
</evidence>
<evidence type="ECO:0000256" key="1">
    <source>
        <dbReference type="SAM" id="MobiDB-lite"/>
    </source>
</evidence>